<dbReference type="EMBL" id="CAJOBA010072264">
    <property type="protein sequence ID" value="CAF4398253.1"/>
    <property type="molecule type" value="Genomic_DNA"/>
</dbReference>
<protein>
    <submittedName>
        <fullName evidence="1">Uncharacterized protein</fullName>
    </submittedName>
</protein>
<dbReference type="AlphaFoldDB" id="A0A8S2FYU6"/>
<dbReference type="Proteomes" id="UP000682733">
    <property type="component" value="Unassembled WGS sequence"/>
</dbReference>
<organism evidence="1 3">
    <name type="scientific">Didymodactylos carnosus</name>
    <dbReference type="NCBI Taxonomy" id="1234261"/>
    <lineage>
        <taxon>Eukaryota</taxon>
        <taxon>Metazoa</taxon>
        <taxon>Spiralia</taxon>
        <taxon>Gnathifera</taxon>
        <taxon>Rotifera</taxon>
        <taxon>Eurotatoria</taxon>
        <taxon>Bdelloidea</taxon>
        <taxon>Philodinida</taxon>
        <taxon>Philodinidae</taxon>
        <taxon>Didymodactylos</taxon>
    </lineage>
</organism>
<evidence type="ECO:0000313" key="1">
    <source>
        <dbReference type="EMBL" id="CAF1593401.1"/>
    </source>
</evidence>
<dbReference type="Gene3D" id="2.60.120.260">
    <property type="entry name" value="Galactose-binding domain-like"/>
    <property type="match status" value="1"/>
</dbReference>
<gene>
    <name evidence="1" type="ORF">OVA965_LOCUS41671</name>
    <name evidence="2" type="ORF">TMI583_LOCUS43377</name>
</gene>
<accession>A0A8S2FYU6</accession>
<evidence type="ECO:0000313" key="3">
    <source>
        <dbReference type="Proteomes" id="UP000677228"/>
    </source>
</evidence>
<dbReference type="Proteomes" id="UP000677228">
    <property type="component" value="Unassembled WGS sequence"/>
</dbReference>
<proteinExistence type="predicted"/>
<evidence type="ECO:0000313" key="2">
    <source>
        <dbReference type="EMBL" id="CAF4398253.1"/>
    </source>
</evidence>
<comment type="caution">
    <text evidence="1">The sequence shown here is derived from an EMBL/GenBank/DDBJ whole genome shotgun (WGS) entry which is preliminary data.</text>
</comment>
<name>A0A8S2FYU6_9BILA</name>
<sequence length="112" mass="12290">MLSFRNDANYWFLDDVSVKKIGNTTNLIVNGGFETGDITGWDYTDPYGVSYRGTATSMGYYTGAYSYTGGESYAVDFISQTFNVTIGAVYNVSYWLTGQGGTYSIANITIKP</sequence>
<dbReference type="EMBL" id="CAJNOK010048777">
    <property type="protein sequence ID" value="CAF1593401.1"/>
    <property type="molecule type" value="Genomic_DNA"/>
</dbReference>
<reference evidence="1" key="1">
    <citation type="submission" date="2021-02" db="EMBL/GenBank/DDBJ databases">
        <authorList>
            <person name="Nowell W R."/>
        </authorList>
    </citation>
    <scope>NUCLEOTIDE SEQUENCE</scope>
</reference>